<feature type="transmembrane region" description="Helical" evidence="7">
    <location>
        <begin position="60"/>
        <end position="80"/>
    </location>
</feature>
<evidence type="ECO:0000259" key="8">
    <source>
        <dbReference type="PROSITE" id="PS50893"/>
    </source>
</evidence>
<dbReference type="InterPro" id="IPR027417">
    <property type="entry name" value="P-loop_NTPase"/>
</dbReference>
<dbReference type="PANTHER" id="PTHR24221:SF654">
    <property type="entry name" value="ATP-BINDING CASSETTE SUB-FAMILY B MEMBER 6"/>
    <property type="match status" value="1"/>
</dbReference>
<organism evidence="10 11">
    <name type="scientific">Azospirillum griseum</name>
    <dbReference type="NCBI Taxonomy" id="2496639"/>
    <lineage>
        <taxon>Bacteria</taxon>
        <taxon>Pseudomonadati</taxon>
        <taxon>Pseudomonadota</taxon>
        <taxon>Alphaproteobacteria</taxon>
        <taxon>Rhodospirillales</taxon>
        <taxon>Azospirillaceae</taxon>
        <taxon>Azospirillum</taxon>
    </lineage>
</organism>
<evidence type="ECO:0000259" key="9">
    <source>
        <dbReference type="PROSITE" id="PS50929"/>
    </source>
</evidence>
<accession>A0A3S0KU85</accession>
<evidence type="ECO:0000256" key="7">
    <source>
        <dbReference type="SAM" id="Phobius"/>
    </source>
</evidence>
<dbReference type="Pfam" id="PF00664">
    <property type="entry name" value="ABC_membrane"/>
    <property type="match status" value="1"/>
</dbReference>
<dbReference type="PROSITE" id="PS50893">
    <property type="entry name" value="ABC_TRANSPORTER_2"/>
    <property type="match status" value="1"/>
</dbReference>
<feature type="domain" description="ABC transporter" evidence="8">
    <location>
        <begin position="339"/>
        <end position="574"/>
    </location>
</feature>
<dbReference type="InterPro" id="IPR003439">
    <property type="entry name" value="ABC_transporter-like_ATP-bd"/>
</dbReference>
<dbReference type="SUPFAM" id="SSF52540">
    <property type="entry name" value="P-loop containing nucleoside triphosphate hydrolases"/>
    <property type="match status" value="1"/>
</dbReference>
<dbReference type="PROSITE" id="PS00211">
    <property type="entry name" value="ABC_TRANSPORTER_1"/>
    <property type="match status" value="1"/>
</dbReference>
<evidence type="ECO:0000256" key="6">
    <source>
        <dbReference type="ARBA" id="ARBA00023136"/>
    </source>
</evidence>
<keyword evidence="6 7" id="KW-0472">Membrane</keyword>
<keyword evidence="5 7" id="KW-1133">Transmembrane helix</keyword>
<keyword evidence="3" id="KW-0547">Nucleotide-binding</keyword>
<feature type="transmembrane region" description="Helical" evidence="7">
    <location>
        <begin position="250"/>
        <end position="272"/>
    </location>
</feature>
<dbReference type="Proteomes" id="UP000277007">
    <property type="component" value="Unassembled WGS sequence"/>
</dbReference>
<evidence type="ECO:0000256" key="1">
    <source>
        <dbReference type="ARBA" id="ARBA00004651"/>
    </source>
</evidence>
<gene>
    <name evidence="10" type="ORF">EJ903_25605</name>
</gene>
<evidence type="ECO:0000313" key="10">
    <source>
        <dbReference type="EMBL" id="RTR12222.1"/>
    </source>
</evidence>
<reference evidence="10 11" key="1">
    <citation type="submission" date="2018-12" db="EMBL/GenBank/DDBJ databases">
        <authorList>
            <person name="Yang Y."/>
        </authorList>
    </citation>
    <scope>NUCLEOTIDE SEQUENCE [LARGE SCALE GENOMIC DNA]</scope>
    <source>
        <strain evidence="10 11">L-25-5w-1</strain>
    </source>
</reference>
<evidence type="ECO:0000256" key="3">
    <source>
        <dbReference type="ARBA" id="ARBA00022741"/>
    </source>
</evidence>
<keyword evidence="11" id="KW-1185">Reference proteome</keyword>
<comment type="subcellular location">
    <subcellularLocation>
        <location evidence="1">Cell membrane</location>
        <topology evidence="1">Multi-pass membrane protein</topology>
    </subcellularLocation>
</comment>
<proteinExistence type="predicted"/>
<dbReference type="GO" id="GO:0034040">
    <property type="term" value="F:ATPase-coupled lipid transmembrane transporter activity"/>
    <property type="evidence" value="ECO:0007669"/>
    <property type="project" value="TreeGrafter"/>
</dbReference>
<dbReference type="AlphaFoldDB" id="A0A3S0KU85"/>
<dbReference type="InterPro" id="IPR017871">
    <property type="entry name" value="ABC_transporter-like_CS"/>
</dbReference>
<comment type="caution">
    <text evidence="10">The sequence shown here is derived from an EMBL/GenBank/DDBJ whole genome shotgun (WGS) entry which is preliminary data.</text>
</comment>
<sequence>MNHFALELPCRLAAMGRRRAASALALNAVAGLTEGIGVLALVPLLKLLGIGDGAVPLDPWVFALVLAGYVLLVAATALIGRARNLTVQALTLEFLDRLRADLHAAVLTMEWRAFHQRRAADLQQVMTGEIGRIHGAVTALGDMLGAALAMAFLAVAAVLLSPALTAAALTVVIVAALVTRGLGARGWRLGRELGVANQAAMADLVDNLAGLRLIKIFAAENARAAVLSDRFAVVRDNQRAYQRAQSAERAVLQTVAAAAAAGGMYLAVFVLRLPLAEALTLMLAYGRLLQAALRCLSGWRRLTGLSAALIAYDETLAACRAASEPATSGLNPPPLTCAVRLSDVVVRHEGRDPPALDHVDAIIPAGKVTALIGPSGAGKSTFVDLVIGLTAPDAGHVTVDGALLTPGLRRAWRSATSACPQDPFLFNDTLRANLCLARPDADDAALCAALEDAAAIDFVRALPHGLDTAAGDRGLRFSGGERQRLALARALLRRPALLALDEATASLDDQTAAAVAAAVDRLRGECTVLVVAHRLSAVAHADHVLLLEAGRITAAGTWEEVRAQAGPRLAAIGMLDDA</sequence>
<dbReference type="PANTHER" id="PTHR24221">
    <property type="entry name" value="ATP-BINDING CASSETTE SUB-FAMILY B"/>
    <property type="match status" value="1"/>
</dbReference>
<evidence type="ECO:0000313" key="11">
    <source>
        <dbReference type="Proteomes" id="UP000277007"/>
    </source>
</evidence>
<dbReference type="GO" id="GO:0016887">
    <property type="term" value="F:ATP hydrolysis activity"/>
    <property type="evidence" value="ECO:0007669"/>
    <property type="project" value="InterPro"/>
</dbReference>
<dbReference type="Gene3D" id="1.20.1560.10">
    <property type="entry name" value="ABC transporter type 1, transmembrane domain"/>
    <property type="match status" value="1"/>
</dbReference>
<evidence type="ECO:0000256" key="4">
    <source>
        <dbReference type="ARBA" id="ARBA00022840"/>
    </source>
</evidence>
<dbReference type="PROSITE" id="PS50929">
    <property type="entry name" value="ABC_TM1F"/>
    <property type="match status" value="1"/>
</dbReference>
<name>A0A3S0KU85_9PROT</name>
<protein>
    <submittedName>
        <fullName evidence="10">ABC transporter ATP-binding protein</fullName>
    </submittedName>
</protein>
<keyword evidence="2 7" id="KW-0812">Transmembrane</keyword>
<feature type="transmembrane region" description="Helical" evidence="7">
    <location>
        <begin position="166"/>
        <end position="183"/>
    </location>
</feature>
<feature type="transmembrane region" description="Helical" evidence="7">
    <location>
        <begin position="136"/>
        <end position="160"/>
    </location>
</feature>
<dbReference type="Pfam" id="PF00005">
    <property type="entry name" value="ABC_tran"/>
    <property type="match status" value="1"/>
</dbReference>
<dbReference type="InterPro" id="IPR003593">
    <property type="entry name" value="AAA+_ATPase"/>
</dbReference>
<dbReference type="InterPro" id="IPR036640">
    <property type="entry name" value="ABC1_TM_sf"/>
</dbReference>
<dbReference type="SMART" id="SM00382">
    <property type="entry name" value="AAA"/>
    <property type="match status" value="1"/>
</dbReference>
<keyword evidence="4 10" id="KW-0067">ATP-binding</keyword>
<feature type="transmembrane region" description="Helical" evidence="7">
    <location>
        <begin position="21"/>
        <end position="45"/>
    </location>
</feature>
<evidence type="ECO:0000256" key="5">
    <source>
        <dbReference type="ARBA" id="ARBA00022989"/>
    </source>
</evidence>
<dbReference type="SUPFAM" id="SSF90123">
    <property type="entry name" value="ABC transporter transmembrane region"/>
    <property type="match status" value="1"/>
</dbReference>
<dbReference type="Gene3D" id="3.40.50.300">
    <property type="entry name" value="P-loop containing nucleotide triphosphate hydrolases"/>
    <property type="match status" value="1"/>
</dbReference>
<dbReference type="GO" id="GO:0005886">
    <property type="term" value="C:plasma membrane"/>
    <property type="evidence" value="ECO:0007669"/>
    <property type="project" value="UniProtKB-SubCell"/>
</dbReference>
<dbReference type="GO" id="GO:0140359">
    <property type="term" value="F:ABC-type transporter activity"/>
    <property type="evidence" value="ECO:0007669"/>
    <property type="project" value="InterPro"/>
</dbReference>
<dbReference type="EMBL" id="RXMA01000058">
    <property type="protein sequence ID" value="RTR12222.1"/>
    <property type="molecule type" value="Genomic_DNA"/>
</dbReference>
<dbReference type="InterPro" id="IPR011527">
    <property type="entry name" value="ABC1_TM_dom"/>
</dbReference>
<dbReference type="GO" id="GO:0005524">
    <property type="term" value="F:ATP binding"/>
    <property type="evidence" value="ECO:0007669"/>
    <property type="project" value="UniProtKB-KW"/>
</dbReference>
<feature type="domain" description="ABC transmembrane type-1" evidence="9">
    <location>
        <begin position="23"/>
        <end position="304"/>
    </location>
</feature>
<dbReference type="InterPro" id="IPR039421">
    <property type="entry name" value="Type_1_exporter"/>
</dbReference>
<evidence type="ECO:0000256" key="2">
    <source>
        <dbReference type="ARBA" id="ARBA00022692"/>
    </source>
</evidence>